<feature type="domain" description="BTB" evidence="2">
    <location>
        <begin position="238"/>
        <end position="340"/>
    </location>
</feature>
<dbReference type="Gene3D" id="3.30.710.10">
    <property type="entry name" value="Potassium Channel Kv1.1, Chain A"/>
    <property type="match status" value="1"/>
</dbReference>
<dbReference type="Pfam" id="PF00805">
    <property type="entry name" value="Pentapeptide"/>
    <property type="match status" value="3"/>
</dbReference>
<dbReference type="InterPro" id="IPR001841">
    <property type="entry name" value="Znf_RING"/>
</dbReference>
<dbReference type="CDD" id="cd18376">
    <property type="entry name" value="BTB_POZ_FIP2-like"/>
    <property type="match status" value="1"/>
</dbReference>
<gene>
    <name evidence="3" type="ordered locus">AXX17_At5g54120</name>
</gene>
<accession>A0A178UMH3</accession>
<dbReference type="Gene3D" id="3.30.40.10">
    <property type="entry name" value="Zinc/RING finger domain, C3HC4 (zinc finger)"/>
    <property type="match status" value="1"/>
</dbReference>
<dbReference type="AlphaFoldDB" id="A0A178UMH3"/>
<evidence type="ECO:0000256" key="1">
    <source>
        <dbReference type="ARBA" id="ARBA00004906"/>
    </source>
</evidence>
<evidence type="ECO:0000313" key="3">
    <source>
        <dbReference type="EMBL" id="OAO94913.1"/>
    </source>
</evidence>
<dbReference type="Gene3D" id="2.160.20.80">
    <property type="entry name" value="E3 ubiquitin-protein ligase SopA"/>
    <property type="match status" value="1"/>
</dbReference>
<dbReference type="CDD" id="cd16448">
    <property type="entry name" value="RING-H2"/>
    <property type="match status" value="1"/>
</dbReference>
<comment type="pathway">
    <text evidence="1">Protein modification; protein ubiquitination.</text>
</comment>
<dbReference type="Pfam" id="PF17123">
    <property type="entry name" value="zf-RING_11"/>
    <property type="match status" value="1"/>
</dbReference>
<name>A0A178UMH3_ARATH</name>
<dbReference type="EMBL" id="LUHQ01000005">
    <property type="protein sequence ID" value="OAO94913.1"/>
    <property type="molecule type" value="Genomic_DNA"/>
</dbReference>
<evidence type="ECO:0000313" key="4">
    <source>
        <dbReference type="Proteomes" id="UP000078284"/>
    </source>
</evidence>
<dbReference type="SMART" id="SM00225">
    <property type="entry name" value="BTB"/>
    <property type="match status" value="1"/>
</dbReference>
<dbReference type="Pfam" id="PF02214">
    <property type="entry name" value="BTB_2"/>
    <property type="match status" value="1"/>
</dbReference>
<dbReference type="InterPro" id="IPR013083">
    <property type="entry name" value="Znf_RING/FYVE/PHD"/>
</dbReference>
<protein>
    <recommendedName>
        <fullName evidence="2">BTB domain-containing protein</fullName>
    </recommendedName>
</protein>
<dbReference type="InterPro" id="IPR001646">
    <property type="entry name" value="5peptide_repeat"/>
</dbReference>
<organism evidence="3 4">
    <name type="scientific">Arabidopsis thaliana</name>
    <name type="common">Mouse-ear cress</name>
    <dbReference type="NCBI Taxonomy" id="3702"/>
    <lineage>
        <taxon>Eukaryota</taxon>
        <taxon>Viridiplantae</taxon>
        <taxon>Streptophyta</taxon>
        <taxon>Embryophyta</taxon>
        <taxon>Tracheophyta</taxon>
        <taxon>Spermatophyta</taxon>
        <taxon>Magnoliopsida</taxon>
        <taxon>eudicotyledons</taxon>
        <taxon>Gunneridae</taxon>
        <taxon>Pentapetalae</taxon>
        <taxon>rosids</taxon>
        <taxon>malvids</taxon>
        <taxon>Brassicales</taxon>
        <taxon>Brassicaceae</taxon>
        <taxon>Camelineae</taxon>
        <taxon>Arabidopsis</taxon>
    </lineage>
</organism>
<dbReference type="Proteomes" id="UP000078284">
    <property type="component" value="Chromosome 5"/>
</dbReference>
<dbReference type="GO" id="GO:0051260">
    <property type="term" value="P:protein homooligomerization"/>
    <property type="evidence" value="ECO:0007669"/>
    <property type="project" value="InterPro"/>
</dbReference>
<sequence>MKNSYKHELISTSTNETDRVINRCFLRKKTTKEVIHLKASQVESDSYSFIVTYQPNLRIRHENLDGHQLKTTLERHPDRVFKLEDNIPKQFLVSQETCLEHVMIILSAMYLPQTIQERLVRYISTESVKFRNRRCGTGGGLKVEVDVKVDVEQWVRIDCCCKQKGTCLVPALDCPICLTELSSGVSRMKLPCSHVFHRDFSSTKILSKNEERRNIRRSKLGVEFSSIFLMETSSNLSSMVRLNIGGKKFCTTIDTLTIREPDSMLAAMFSGRHAMCQESKKGYVFIDRDGKHFRHILNWLRDGVIPSLSDPDCSELLREADYYQLLGLKDGIKDSRKEVGEVEAELTRIDIIKCIQTERVRFRGVNLSGIDLSKLDLSLVDFSYACLRNVFFSRTNLQCAKFRNADAEGSIFHNAILRECEFTSANLRGALLAGTNLQSANLQDACLVGCSFCGADLRTAHLQNADLTNANLEGANLEGANLKGAKLSNANFKGANLQRAYLRHVNLREAHMEGANLGGANMTGAIR</sequence>
<dbReference type="SUPFAM" id="SSF141571">
    <property type="entry name" value="Pentapeptide repeat-like"/>
    <property type="match status" value="1"/>
</dbReference>
<dbReference type="UniPathway" id="UPA00143"/>
<evidence type="ECO:0000259" key="2">
    <source>
        <dbReference type="SMART" id="SM00225"/>
    </source>
</evidence>
<proteinExistence type="predicted"/>
<dbReference type="PANTHER" id="PTHR14136">
    <property type="entry name" value="BTB_POZ DOMAIN-CONTAINING PROTEIN KCTD9"/>
    <property type="match status" value="1"/>
</dbReference>
<comment type="caution">
    <text evidence="3">The sequence shown here is derived from an EMBL/GenBank/DDBJ whole genome shotgun (WGS) entry which is preliminary data.</text>
</comment>
<dbReference type="SUPFAM" id="SSF54695">
    <property type="entry name" value="POZ domain"/>
    <property type="match status" value="1"/>
</dbReference>
<dbReference type="InterPro" id="IPR003131">
    <property type="entry name" value="T1-type_BTB"/>
</dbReference>
<dbReference type="InterPro" id="IPR000210">
    <property type="entry name" value="BTB/POZ_dom"/>
</dbReference>
<dbReference type="InterPro" id="IPR051082">
    <property type="entry name" value="Pentapeptide-BTB/POZ_domain"/>
</dbReference>
<dbReference type="PANTHER" id="PTHR14136:SF17">
    <property type="entry name" value="BTB_POZ DOMAIN-CONTAINING PROTEIN KCTD9"/>
    <property type="match status" value="1"/>
</dbReference>
<reference evidence="4" key="1">
    <citation type="journal article" date="2016" name="Proc. Natl. Acad. Sci. U.S.A.">
        <title>Chromosome-level assembly of Arabidopsis thaliana Ler reveals the extent of translocation and inversion polymorphisms.</title>
        <authorList>
            <person name="Zapata L."/>
            <person name="Ding J."/>
            <person name="Willing E.M."/>
            <person name="Hartwig B."/>
            <person name="Bezdan D."/>
            <person name="Jiao W.B."/>
            <person name="Patel V."/>
            <person name="Velikkakam James G."/>
            <person name="Koornneef M."/>
            <person name="Ossowski S."/>
            <person name="Schneeberger K."/>
        </authorList>
    </citation>
    <scope>NUCLEOTIDE SEQUENCE [LARGE SCALE GENOMIC DNA]</scope>
    <source>
        <strain evidence="4">cv. Landsberg erecta</strain>
    </source>
</reference>
<dbReference type="SUPFAM" id="SSF57850">
    <property type="entry name" value="RING/U-box"/>
    <property type="match status" value="1"/>
</dbReference>
<dbReference type="InterPro" id="IPR011333">
    <property type="entry name" value="SKP1/BTB/POZ_sf"/>
</dbReference>
<dbReference type="ExpressionAtlas" id="A0A178UMH3">
    <property type="expression patterns" value="baseline and differential"/>
</dbReference>
<dbReference type="GO" id="GO:0016567">
    <property type="term" value="P:protein ubiquitination"/>
    <property type="evidence" value="ECO:0007669"/>
    <property type="project" value="UniProtKB-UniPathway"/>
</dbReference>